<feature type="domain" description="MULE transposase" evidence="3">
    <location>
        <begin position="214"/>
        <end position="270"/>
    </location>
</feature>
<feature type="domain" description="Aminotransferase-like plant mobile" evidence="2">
    <location>
        <begin position="444"/>
        <end position="502"/>
    </location>
</feature>
<dbReference type="InterPro" id="IPR019557">
    <property type="entry name" value="AminoTfrase-like_pln_mobile"/>
</dbReference>
<evidence type="ECO:0000259" key="2">
    <source>
        <dbReference type="Pfam" id="PF10536"/>
    </source>
</evidence>
<dbReference type="Pfam" id="PF10536">
    <property type="entry name" value="PMD"/>
    <property type="match status" value="2"/>
</dbReference>
<dbReference type="PANTHER" id="PTHR46033:SF8">
    <property type="entry name" value="PROTEIN MAINTENANCE OF MERISTEMS-LIKE"/>
    <property type="match status" value="1"/>
</dbReference>
<organism evidence="4 5">
    <name type="scientific">Cucumis melo var. makuwa</name>
    <name type="common">Oriental melon</name>
    <dbReference type="NCBI Taxonomy" id="1194695"/>
    <lineage>
        <taxon>Eukaryota</taxon>
        <taxon>Viridiplantae</taxon>
        <taxon>Streptophyta</taxon>
        <taxon>Embryophyta</taxon>
        <taxon>Tracheophyta</taxon>
        <taxon>Spermatophyta</taxon>
        <taxon>Magnoliopsida</taxon>
        <taxon>eudicotyledons</taxon>
        <taxon>Gunneridae</taxon>
        <taxon>Pentapetalae</taxon>
        <taxon>rosids</taxon>
        <taxon>fabids</taxon>
        <taxon>Cucurbitales</taxon>
        <taxon>Cucurbitaceae</taxon>
        <taxon>Benincaseae</taxon>
        <taxon>Cucumis</taxon>
    </lineage>
</organism>
<proteinExistence type="predicted"/>
<name>A0A5A7ULW8_CUCMM</name>
<dbReference type="InterPro" id="IPR018289">
    <property type="entry name" value="MULE_transposase_dom"/>
</dbReference>
<dbReference type="EMBL" id="SSTE01008830">
    <property type="protein sequence ID" value="KAA0054449.1"/>
    <property type="molecule type" value="Genomic_DNA"/>
</dbReference>
<gene>
    <name evidence="4" type="ORF">E6C27_scaffold24G002120</name>
</gene>
<dbReference type="PANTHER" id="PTHR46033">
    <property type="entry name" value="PROTEIN MAIN-LIKE 2"/>
    <property type="match status" value="1"/>
</dbReference>
<feature type="region of interest" description="Disordered" evidence="1">
    <location>
        <begin position="714"/>
        <end position="769"/>
    </location>
</feature>
<dbReference type="OrthoDB" id="683469at2759"/>
<feature type="compositionally biased region" description="Polar residues" evidence="1">
    <location>
        <begin position="665"/>
        <end position="675"/>
    </location>
</feature>
<comment type="caution">
    <text evidence="4">The sequence shown here is derived from an EMBL/GenBank/DDBJ whole genome shotgun (WGS) entry which is preliminary data.</text>
</comment>
<dbReference type="GO" id="GO:0010073">
    <property type="term" value="P:meristem maintenance"/>
    <property type="evidence" value="ECO:0007669"/>
    <property type="project" value="InterPro"/>
</dbReference>
<dbReference type="InterPro" id="IPR044824">
    <property type="entry name" value="MAIN-like"/>
</dbReference>
<evidence type="ECO:0000313" key="4">
    <source>
        <dbReference type="EMBL" id="KAA0054449.1"/>
    </source>
</evidence>
<evidence type="ECO:0000313" key="5">
    <source>
        <dbReference type="Proteomes" id="UP000321393"/>
    </source>
</evidence>
<feature type="compositionally biased region" description="Low complexity" evidence="1">
    <location>
        <begin position="727"/>
        <end position="750"/>
    </location>
</feature>
<dbReference type="Pfam" id="PF10551">
    <property type="entry name" value="MULE"/>
    <property type="match status" value="1"/>
</dbReference>
<feature type="domain" description="Aminotransferase-like plant mobile" evidence="2">
    <location>
        <begin position="333"/>
        <end position="430"/>
    </location>
</feature>
<accession>A0A5A7ULW8</accession>
<reference evidence="4 5" key="1">
    <citation type="submission" date="2019-08" db="EMBL/GenBank/DDBJ databases">
        <title>Draft genome sequences of two oriental melons (Cucumis melo L. var makuwa).</title>
        <authorList>
            <person name="Kwon S.-Y."/>
        </authorList>
    </citation>
    <scope>NUCLEOTIDE SEQUENCE [LARGE SCALE GENOMIC DNA]</scope>
    <source>
        <strain evidence="5">cv. SW 3</strain>
        <tissue evidence="4">Leaf</tissue>
    </source>
</reference>
<dbReference type="AlphaFoldDB" id="A0A5A7ULW8"/>
<dbReference type="Proteomes" id="UP000321393">
    <property type="component" value="Unassembled WGS sequence"/>
</dbReference>
<evidence type="ECO:0000259" key="3">
    <source>
        <dbReference type="Pfam" id="PF10551"/>
    </source>
</evidence>
<evidence type="ECO:0000256" key="1">
    <source>
        <dbReference type="SAM" id="MobiDB-lite"/>
    </source>
</evidence>
<feature type="region of interest" description="Disordered" evidence="1">
    <location>
        <begin position="662"/>
        <end position="695"/>
    </location>
</feature>
<protein>
    <submittedName>
        <fullName evidence="4">Mediator of RNA polymerase II transcription subunit 12-like isoform X1</fullName>
    </submittedName>
</protein>
<feature type="compositionally biased region" description="Basic residues" evidence="1">
    <location>
        <begin position="751"/>
        <end position="769"/>
    </location>
</feature>
<sequence>MVNLTINLNVEPRYVEEYVDVDPESDAPPVCHEEEMVATNEYTEFRTKTDDEFEEMDFDGCEYEVPSNTFTNLDMDAVDDIQEHDPIIVPMVIDNTKLYMGMICENKEMLQHMVKCFAIKSHAPYEVVESTPTKWVIRWLGMVKKKAVAKVFGDWDESYKLLPRWLYMVKHTNPGTLVEWRVQVTPIEGHVILPSVFWAFGPYKEAFSRCRPLIQIDGTHLYGKYRGKLLIATSIDSNGHLLPLAFAIVEEESADSWGWFLRHLKQIVTHDEIMALNRGPIDPDVLYDRNIHRSETVWDDRNTPEINCRRRETVVQRTIPLHRNILPLLRASGFYGLARLGFIQLDWHLITALLKRWRPKTHTFYMPVGECTITLQDVEVLVGLPTDGEPVIGQMHDDWLHVCQELLGVIPPPEQIRGQRLSLTWLGVEFHELANDADEETITRRYSWGGACLAWLYRQLCKASKQGVREIAGPLILLQIWAWERFPIVAPQLLHVNPNQLHGRAYGSRRFTATGPPIEQFDMDVTQEYIHWYKNISKLYITQPGAAMSHLRSNNIRLRNVADDLQQVLNICNDNEQYMENIHYMYDVPIVLAPVQKRRPLVQEPDQLEEVDQHGEEVPPMTQTQTQSEHSYVCPVMMMPTFGTTYYDSKVGQSSDFERGYYNSEAGQSSTNFGQQYYDLGSDPSSSYMHDHGRGRGEHNEYLYYEVPAAVPEQSDEQVIPEQSDEQAVPEQSDEQQQQKNQEKIQQQRVQSRRRQPARNRRRPGCGTH</sequence>